<dbReference type="PANTHER" id="PTHR46928">
    <property type="entry name" value="MESENCHYME-SPECIFIC CELL SURFACE GLYCOPROTEIN"/>
    <property type="match status" value="1"/>
</dbReference>
<dbReference type="RefSeq" id="WP_092078455.1">
    <property type="nucleotide sequence ID" value="NZ_FNAQ01000008.1"/>
</dbReference>
<keyword evidence="1" id="KW-0732">Signal</keyword>
<name>A0A1G7C6X8_9BACT</name>
<proteinExistence type="predicted"/>
<dbReference type="InterPro" id="IPR052956">
    <property type="entry name" value="Mesenchyme-surface_protein"/>
</dbReference>
<dbReference type="Gene3D" id="2.130.10.10">
    <property type="entry name" value="YVTN repeat-like/Quinoprotein amine dehydrogenase"/>
    <property type="match status" value="1"/>
</dbReference>
<protein>
    <recommendedName>
        <fullName evidence="2">Choice-of-anchor I domain-containing protein</fullName>
    </recommendedName>
</protein>
<gene>
    <name evidence="3" type="ORF">SAMN05661003_10876</name>
</gene>
<evidence type="ECO:0000313" key="3">
    <source>
        <dbReference type="EMBL" id="SDE34426.1"/>
    </source>
</evidence>
<keyword evidence="4" id="KW-1185">Reference proteome</keyword>
<dbReference type="Proteomes" id="UP000243205">
    <property type="component" value="Unassembled WGS sequence"/>
</dbReference>
<sequence length="596" mass="63020">MRRIPGWLALLLCLLLAGCGSDGDNGRDGADGTNGVDGSDGADGAAQVVSLRPVAATASQGFDQSAAEIVTFDAVNRRVLVVNADSGQVDVFNAASLSDLNDADPATRIDLAAMLVSAGKATEAGLVGAANSIALQGELTAIAVEAMPKTNPGWVVFIHPTTLAYINAVQVGALPDMVTFTPDGSRVVVANEGEPDEGYVNDPAGSVSIIRLADYSVTEVDFSDFNAGAPRHAELPVDKMVLDGYNATVAQSLEPEYVSVSADSATAYVTLQENNAIAVIDLAAGTVKKILGLGFKDHSIPGNELDISQKDGVNIRNWPVMGIYMPDAITSYHHNGRTFLVTANEGDSREDWLNGLSRDACEGAGYFYAADDGICVDEFSAKDYYDSDNVMLVNSEGNPLFPTNGGFGGDDALRRLKFSYHTTVAMNGGTEFEKLYAYGARSFSIWEAETGLQVFDSGNDFERITALIYGADFNNDNAANAGDDRSDNKGPEAEAVTLGVINGHTYAFIALERMGGIMVYDVSNPYAPAYVQYINQRDVTVDDVETDLDQVGDLGPEGLHFVSATDSPGGKPLLLVGNEVSGTTAVYEIDLTLLEQ</sequence>
<dbReference type="Pfam" id="PF22494">
    <property type="entry name" value="choice_anch_I"/>
    <property type="match status" value="2"/>
</dbReference>
<dbReference type="PANTHER" id="PTHR46928:SF1">
    <property type="entry name" value="MESENCHYME-SPECIFIC CELL SURFACE GLYCOPROTEIN"/>
    <property type="match status" value="1"/>
</dbReference>
<dbReference type="InterPro" id="IPR011044">
    <property type="entry name" value="Quino_amine_DH_bsu"/>
</dbReference>
<feature type="signal peptide" evidence="1">
    <location>
        <begin position="1"/>
        <end position="22"/>
    </location>
</feature>
<feature type="domain" description="Choice-of-anchor I" evidence="2">
    <location>
        <begin position="65"/>
        <end position="350"/>
    </location>
</feature>
<dbReference type="PROSITE" id="PS51257">
    <property type="entry name" value="PROKAR_LIPOPROTEIN"/>
    <property type="match status" value="1"/>
</dbReference>
<dbReference type="EMBL" id="FNAQ01000008">
    <property type="protein sequence ID" value="SDE34426.1"/>
    <property type="molecule type" value="Genomic_DNA"/>
</dbReference>
<dbReference type="AlphaFoldDB" id="A0A1G7C6X8"/>
<dbReference type="OrthoDB" id="9773856at2"/>
<feature type="chain" id="PRO_5017408449" description="Choice-of-anchor I domain-containing protein" evidence="1">
    <location>
        <begin position="23"/>
        <end position="596"/>
    </location>
</feature>
<dbReference type="STRING" id="57664.SAMN05661003_10876"/>
<dbReference type="InterPro" id="IPR015943">
    <property type="entry name" value="WD40/YVTN_repeat-like_dom_sf"/>
</dbReference>
<organism evidence="3 4">
    <name type="scientific">Desulfuromonas thiophila</name>
    <dbReference type="NCBI Taxonomy" id="57664"/>
    <lineage>
        <taxon>Bacteria</taxon>
        <taxon>Pseudomonadati</taxon>
        <taxon>Thermodesulfobacteriota</taxon>
        <taxon>Desulfuromonadia</taxon>
        <taxon>Desulfuromonadales</taxon>
        <taxon>Desulfuromonadaceae</taxon>
        <taxon>Desulfuromonas</taxon>
    </lineage>
</organism>
<dbReference type="NCBIfam" id="NF038117">
    <property type="entry name" value="choice_anch_I"/>
    <property type="match status" value="1"/>
</dbReference>
<reference evidence="4" key="1">
    <citation type="submission" date="2016-10" db="EMBL/GenBank/DDBJ databases">
        <authorList>
            <person name="Varghese N."/>
            <person name="Submissions S."/>
        </authorList>
    </citation>
    <scope>NUCLEOTIDE SEQUENCE [LARGE SCALE GENOMIC DNA]</scope>
    <source>
        <strain evidence="4">DSM 8987</strain>
    </source>
</reference>
<feature type="domain" description="Choice-of-anchor I" evidence="2">
    <location>
        <begin position="401"/>
        <end position="589"/>
    </location>
</feature>
<evidence type="ECO:0000259" key="2">
    <source>
        <dbReference type="Pfam" id="PF22494"/>
    </source>
</evidence>
<evidence type="ECO:0000313" key="4">
    <source>
        <dbReference type="Proteomes" id="UP000243205"/>
    </source>
</evidence>
<accession>A0A1G7C6X8</accession>
<evidence type="ECO:0000256" key="1">
    <source>
        <dbReference type="SAM" id="SignalP"/>
    </source>
</evidence>
<dbReference type="SUPFAM" id="SSF50969">
    <property type="entry name" value="YVTN repeat-like/Quinoprotein amine dehydrogenase"/>
    <property type="match status" value="1"/>
</dbReference>
<dbReference type="InterPro" id="IPR055188">
    <property type="entry name" value="Choice_anch_I"/>
</dbReference>